<dbReference type="RefSeq" id="WP_218323166.1">
    <property type="nucleotide sequence ID" value="NZ_JAEEGC010000156.1"/>
</dbReference>
<organism evidence="6 7">
    <name type="scientific">Clostridium thailandense</name>
    <dbReference type="NCBI Taxonomy" id="2794346"/>
    <lineage>
        <taxon>Bacteria</taxon>
        <taxon>Bacillati</taxon>
        <taxon>Bacillota</taxon>
        <taxon>Clostridia</taxon>
        <taxon>Eubacteriales</taxon>
        <taxon>Clostridiaceae</taxon>
        <taxon>Clostridium</taxon>
    </lineage>
</organism>
<dbReference type="Pfam" id="PF14659">
    <property type="entry name" value="Phage_int_SAM_3"/>
    <property type="match status" value="1"/>
</dbReference>
<dbReference type="CDD" id="cd01189">
    <property type="entry name" value="INT_ICEBs1_C_like"/>
    <property type="match status" value="1"/>
</dbReference>
<dbReference type="PANTHER" id="PTHR30349">
    <property type="entry name" value="PHAGE INTEGRASE-RELATED"/>
    <property type="match status" value="1"/>
</dbReference>
<evidence type="ECO:0000313" key="6">
    <source>
        <dbReference type="EMBL" id="MBV7276121.1"/>
    </source>
</evidence>
<comment type="function">
    <text evidence="1">Site-specific tyrosine recombinase, which acts by catalyzing the cutting and rejoining of the recombining DNA molecules.</text>
</comment>
<dbReference type="Pfam" id="PF00589">
    <property type="entry name" value="Phage_integrase"/>
    <property type="match status" value="1"/>
</dbReference>
<dbReference type="GO" id="GO:0003677">
    <property type="term" value="F:DNA binding"/>
    <property type="evidence" value="ECO:0007669"/>
    <property type="project" value="UniProtKB-UniRule"/>
</dbReference>
<proteinExistence type="inferred from homology"/>
<protein>
    <submittedName>
        <fullName evidence="6">Site-specific integrase</fullName>
    </submittedName>
</protein>
<dbReference type="GO" id="GO:0015074">
    <property type="term" value="P:DNA integration"/>
    <property type="evidence" value="ECO:0007669"/>
    <property type="project" value="InterPro"/>
</dbReference>
<dbReference type="InterPro" id="IPR004107">
    <property type="entry name" value="Integrase_SAM-like_N"/>
</dbReference>
<feature type="domain" description="Tyr recombinase" evidence="4">
    <location>
        <begin position="182"/>
        <end position="401"/>
    </location>
</feature>
<evidence type="ECO:0000256" key="2">
    <source>
        <dbReference type="ARBA" id="ARBA00008857"/>
    </source>
</evidence>
<evidence type="ECO:0000259" key="5">
    <source>
        <dbReference type="PROSITE" id="PS51900"/>
    </source>
</evidence>
<dbReference type="GO" id="GO:0006310">
    <property type="term" value="P:DNA recombination"/>
    <property type="evidence" value="ECO:0007669"/>
    <property type="project" value="InterPro"/>
</dbReference>
<dbReference type="AlphaFoldDB" id="A0A949U2D6"/>
<dbReference type="EMBL" id="JAEEGC010000156">
    <property type="protein sequence ID" value="MBV7276121.1"/>
    <property type="molecule type" value="Genomic_DNA"/>
</dbReference>
<dbReference type="Proteomes" id="UP000694308">
    <property type="component" value="Unassembled WGS sequence"/>
</dbReference>
<keyword evidence="7" id="KW-1185">Reference proteome</keyword>
<evidence type="ECO:0000256" key="1">
    <source>
        <dbReference type="ARBA" id="ARBA00003283"/>
    </source>
</evidence>
<name>A0A949U2D6_9CLOT</name>
<sequence>MAAIEKRGNNSYRLTVSCGYDKQGKKIVKRKTIDLSYIKPNKQQEEVNKQWILFKDEVEKGIFMDAGKITFEEFIRKWLKDYAEPELAPKTLHRYKELLNTRIIPAIGHIKLNKLQPTHLVEFYNNLRENGIRNDAKPGGLSERTILHHHRLISSILTCAVQWQFILNNPASRVKAPKVERKEARHFDIEQTEYILSLLENEPIKYKTAIYMAIYGGMRLGELSGLEWSDINLDTGILKIHQSLQHIPGQGTFTKSPKNQTSNRPISLPKTVINLLREYKIWQNGEKSILENLWNDRCNNIFTTKTGDPIYPGTISNWFRKFIKRHNDKVINNDTISKDDKKKYLLNEINFHGLRHTSATILINQGLNVTTVSKPLGHARTSTTTDIYSHSLQKADIEAANKLESLFSKENTKNKKQG</sequence>
<dbReference type="InterPro" id="IPR044068">
    <property type="entry name" value="CB"/>
</dbReference>
<dbReference type="PANTHER" id="PTHR30349:SF91">
    <property type="entry name" value="INTA PROTEIN"/>
    <property type="match status" value="1"/>
</dbReference>
<gene>
    <name evidence="6" type="ORF">I6U48_24860</name>
</gene>
<comment type="caution">
    <text evidence="6">The sequence shown here is derived from an EMBL/GenBank/DDBJ whole genome shotgun (WGS) entry which is preliminary data.</text>
</comment>
<evidence type="ECO:0000256" key="3">
    <source>
        <dbReference type="PROSITE-ProRule" id="PRU01248"/>
    </source>
</evidence>
<dbReference type="InterPro" id="IPR050090">
    <property type="entry name" value="Tyrosine_recombinase_XerCD"/>
</dbReference>
<dbReference type="PROSITE" id="PS51900">
    <property type="entry name" value="CB"/>
    <property type="match status" value="1"/>
</dbReference>
<comment type="similarity">
    <text evidence="2">Belongs to the 'phage' integrase family.</text>
</comment>
<dbReference type="PROSITE" id="PS51898">
    <property type="entry name" value="TYR_RECOMBINASE"/>
    <property type="match status" value="1"/>
</dbReference>
<accession>A0A949U2D6</accession>
<dbReference type="InterPro" id="IPR002104">
    <property type="entry name" value="Integrase_catalytic"/>
</dbReference>
<reference evidence="6" key="1">
    <citation type="submission" date="2020-12" db="EMBL/GenBank/DDBJ databases">
        <title>Clostridium thailandense sp. nov., a novel acetogenic bacterium isolated from peat land soil in Thailand.</title>
        <authorList>
            <person name="Chaikitkaew S."/>
            <person name="Birkeland N.K."/>
        </authorList>
    </citation>
    <scope>NUCLEOTIDE SEQUENCE</scope>
    <source>
        <strain evidence="6">PL3</strain>
    </source>
</reference>
<evidence type="ECO:0000313" key="7">
    <source>
        <dbReference type="Proteomes" id="UP000694308"/>
    </source>
</evidence>
<keyword evidence="3" id="KW-0238">DNA-binding</keyword>
<evidence type="ECO:0000259" key="4">
    <source>
        <dbReference type="PROSITE" id="PS51898"/>
    </source>
</evidence>
<feature type="domain" description="Core-binding (CB)" evidence="5">
    <location>
        <begin position="69"/>
        <end position="161"/>
    </location>
</feature>